<organism evidence="1">
    <name type="scientific">Anguilla anguilla</name>
    <name type="common">European freshwater eel</name>
    <name type="synonym">Muraena anguilla</name>
    <dbReference type="NCBI Taxonomy" id="7936"/>
    <lineage>
        <taxon>Eukaryota</taxon>
        <taxon>Metazoa</taxon>
        <taxon>Chordata</taxon>
        <taxon>Craniata</taxon>
        <taxon>Vertebrata</taxon>
        <taxon>Euteleostomi</taxon>
        <taxon>Actinopterygii</taxon>
        <taxon>Neopterygii</taxon>
        <taxon>Teleostei</taxon>
        <taxon>Anguilliformes</taxon>
        <taxon>Anguillidae</taxon>
        <taxon>Anguilla</taxon>
    </lineage>
</organism>
<name>A0A0E9RXL1_ANGAN</name>
<sequence>MRKNSQRHRANHGLTKINIIKKRTLVSSVITKSGRLKKNSTVYDKFSPQ</sequence>
<reference evidence="1" key="1">
    <citation type="submission" date="2014-11" db="EMBL/GenBank/DDBJ databases">
        <authorList>
            <person name="Amaro Gonzalez C."/>
        </authorList>
    </citation>
    <scope>NUCLEOTIDE SEQUENCE</scope>
</reference>
<dbReference type="EMBL" id="GBXM01074990">
    <property type="protein sequence ID" value="JAH33587.1"/>
    <property type="molecule type" value="Transcribed_RNA"/>
</dbReference>
<accession>A0A0E9RXL1</accession>
<dbReference type="AlphaFoldDB" id="A0A0E9RXL1"/>
<reference evidence="1" key="2">
    <citation type="journal article" date="2015" name="Fish Shellfish Immunol.">
        <title>Early steps in the European eel (Anguilla anguilla)-Vibrio vulnificus interaction in the gills: Role of the RtxA13 toxin.</title>
        <authorList>
            <person name="Callol A."/>
            <person name="Pajuelo D."/>
            <person name="Ebbesson L."/>
            <person name="Teles M."/>
            <person name="MacKenzie S."/>
            <person name="Amaro C."/>
        </authorList>
    </citation>
    <scope>NUCLEOTIDE SEQUENCE</scope>
</reference>
<proteinExistence type="predicted"/>
<protein>
    <submittedName>
        <fullName evidence="1">Uncharacterized protein</fullName>
    </submittedName>
</protein>
<evidence type="ECO:0000313" key="1">
    <source>
        <dbReference type="EMBL" id="JAH33587.1"/>
    </source>
</evidence>